<dbReference type="Pfam" id="PF04138">
    <property type="entry name" value="GtrA_DPMS_TM"/>
    <property type="match status" value="1"/>
</dbReference>
<dbReference type="PANTHER" id="PTHR38459">
    <property type="entry name" value="PROPHAGE BACTOPRENOL-LINKED GLUCOSE TRANSLOCASE HOMOLOG"/>
    <property type="match status" value="1"/>
</dbReference>
<sequence length="170" mass="17961">MRNVSDDDPGVPTGSGAATPPPGLLSRVVRSQSVAYVVVGCVNTAIGFGLFVLWMTVLGDDDLYAVAVAAAYSMSIVIAFVLHRTLVFRVRGHLLRDFVGFVGVNAGGFVLNLALMALAVSIFRFAPIPSQFVVTGIVAATSYFGHRHVSFRRAPAPPGDAEVVLSRTRG</sequence>
<feature type="transmembrane region" description="Helical" evidence="6">
    <location>
        <begin position="63"/>
        <end position="86"/>
    </location>
</feature>
<dbReference type="RefSeq" id="WP_395124386.1">
    <property type="nucleotide sequence ID" value="NZ_JBIMSN010000154.1"/>
</dbReference>
<evidence type="ECO:0000313" key="10">
    <source>
        <dbReference type="Proteomes" id="UP001609176"/>
    </source>
</evidence>
<organism evidence="8 11">
    <name type="scientific">Antrihabitans spumae</name>
    <dbReference type="NCBI Taxonomy" id="3373370"/>
    <lineage>
        <taxon>Bacteria</taxon>
        <taxon>Bacillati</taxon>
        <taxon>Actinomycetota</taxon>
        <taxon>Actinomycetes</taxon>
        <taxon>Mycobacteriales</taxon>
        <taxon>Nocardiaceae</taxon>
        <taxon>Antrihabitans</taxon>
    </lineage>
</organism>
<evidence type="ECO:0000256" key="3">
    <source>
        <dbReference type="ARBA" id="ARBA00022692"/>
    </source>
</evidence>
<dbReference type="Proteomes" id="UP001609176">
    <property type="component" value="Unassembled WGS sequence"/>
</dbReference>
<feature type="transmembrane region" description="Helical" evidence="6">
    <location>
        <begin position="34"/>
        <end position="57"/>
    </location>
</feature>
<dbReference type="PANTHER" id="PTHR38459:SF1">
    <property type="entry name" value="PROPHAGE BACTOPRENOL-LINKED GLUCOSE TRANSLOCASE HOMOLOG"/>
    <property type="match status" value="1"/>
</dbReference>
<keyword evidence="3 6" id="KW-0812">Transmembrane</keyword>
<keyword evidence="4 6" id="KW-1133">Transmembrane helix</keyword>
<evidence type="ECO:0000313" key="11">
    <source>
        <dbReference type="Proteomes" id="UP001609219"/>
    </source>
</evidence>
<dbReference type="EMBL" id="JBIMSN010000154">
    <property type="protein sequence ID" value="MFH5232530.1"/>
    <property type="molecule type" value="Genomic_DNA"/>
</dbReference>
<evidence type="ECO:0000313" key="8">
    <source>
        <dbReference type="EMBL" id="MFH5232530.1"/>
    </source>
</evidence>
<feature type="transmembrane region" description="Helical" evidence="6">
    <location>
        <begin position="128"/>
        <end position="145"/>
    </location>
</feature>
<evidence type="ECO:0000313" key="9">
    <source>
        <dbReference type="EMBL" id="MFH5242400.1"/>
    </source>
</evidence>
<evidence type="ECO:0000259" key="7">
    <source>
        <dbReference type="Pfam" id="PF04138"/>
    </source>
</evidence>
<evidence type="ECO:0000256" key="4">
    <source>
        <dbReference type="ARBA" id="ARBA00022989"/>
    </source>
</evidence>
<evidence type="ECO:0000256" key="6">
    <source>
        <dbReference type="SAM" id="Phobius"/>
    </source>
</evidence>
<comment type="similarity">
    <text evidence="2">Belongs to the GtrA family.</text>
</comment>
<dbReference type="Proteomes" id="UP001609219">
    <property type="component" value="Unassembled WGS sequence"/>
</dbReference>
<dbReference type="EMBL" id="JBIMSP010000014">
    <property type="protein sequence ID" value="MFH5242400.1"/>
    <property type="molecule type" value="Genomic_DNA"/>
</dbReference>
<reference evidence="10 11" key="1">
    <citation type="submission" date="2024-10" db="EMBL/GenBank/DDBJ databases">
        <authorList>
            <person name="Riesco R."/>
        </authorList>
    </citation>
    <scope>NUCLEOTIDE SEQUENCE [LARGE SCALE GENOMIC DNA]</scope>
    <source>
        <strain evidence="9 10">NCIMB 15448</strain>
        <strain evidence="8 11">NCIMB 15450</strain>
    </source>
</reference>
<proteinExistence type="inferred from homology"/>
<keyword evidence="5 6" id="KW-0472">Membrane</keyword>
<feature type="transmembrane region" description="Helical" evidence="6">
    <location>
        <begin position="98"/>
        <end position="122"/>
    </location>
</feature>
<dbReference type="InterPro" id="IPR051401">
    <property type="entry name" value="GtrA_CellWall_Glycosyl"/>
</dbReference>
<accession>A0ABW7KH34</accession>
<keyword evidence="11" id="KW-1185">Reference proteome</keyword>
<gene>
    <name evidence="9" type="ORF">ACHIPV_10970</name>
    <name evidence="8" type="ORF">ACHIRB_28785</name>
</gene>
<comment type="subcellular location">
    <subcellularLocation>
        <location evidence="1">Membrane</location>
        <topology evidence="1">Multi-pass membrane protein</topology>
    </subcellularLocation>
</comment>
<comment type="caution">
    <text evidence="8">The sequence shown here is derived from an EMBL/GenBank/DDBJ whole genome shotgun (WGS) entry which is preliminary data.</text>
</comment>
<evidence type="ECO:0000256" key="1">
    <source>
        <dbReference type="ARBA" id="ARBA00004141"/>
    </source>
</evidence>
<evidence type="ECO:0000256" key="5">
    <source>
        <dbReference type="ARBA" id="ARBA00023136"/>
    </source>
</evidence>
<name>A0ABW7KH34_9NOCA</name>
<protein>
    <submittedName>
        <fullName evidence="8">GtrA family protein</fullName>
    </submittedName>
</protein>
<dbReference type="InterPro" id="IPR007267">
    <property type="entry name" value="GtrA_DPMS_TM"/>
</dbReference>
<evidence type="ECO:0000256" key="2">
    <source>
        <dbReference type="ARBA" id="ARBA00009399"/>
    </source>
</evidence>
<feature type="domain" description="GtrA/DPMS transmembrane" evidence="7">
    <location>
        <begin position="36"/>
        <end position="151"/>
    </location>
</feature>